<reference evidence="9" key="1">
    <citation type="journal article" date="2019" name="Int. J. Syst. Evol. Microbiol.">
        <title>The Global Catalogue of Microorganisms (GCM) 10K type strain sequencing project: providing services to taxonomists for standard genome sequencing and annotation.</title>
        <authorList>
            <consortium name="The Broad Institute Genomics Platform"/>
            <consortium name="The Broad Institute Genome Sequencing Center for Infectious Disease"/>
            <person name="Wu L."/>
            <person name="Ma J."/>
        </authorList>
    </citation>
    <scope>NUCLEOTIDE SEQUENCE [LARGE SCALE GENOMIC DNA]</scope>
    <source>
        <strain evidence="9">KCTC 42217</strain>
    </source>
</reference>
<gene>
    <name evidence="8" type="ORF">ACFSJU_02480</name>
</gene>
<accession>A0ABW4ZGS0</accession>
<evidence type="ECO:0000256" key="5">
    <source>
        <dbReference type="ARBA" id="ARBA00023163"/>
    </source>
</evidence>
<dbReference type="InterPro" id="IPR013249">
    <property type="entry name" value="RNA_pol_sigma70_r4_t2"/>
</dbReference>
<keyword evidence="9" id="KW-1185">Reference proteome</keyword>
<protein>
    <submittedName>
        <fullName evidence="8">RNA polymerase sigma factor</fullName>
    </submittedName>
</protein>
<feature type="domain" description="RNA polymerase sigma factor 70 region 4 type 2" evidence="7">
    <location>
        <begin position="118"/>
        <end position="169"/>
    </location>
</feature>
<keyword evidence="3" id="KW-0731">Sigma factor</keyword>
<keyword evidence="4" id="KW-0238">DNA-binding</keyword>
<dbReference type="CDD" id="cd06171">
    <property type="entry name" value="Sigma70_r4"/>
    <property type="match status" value="1"/>
</dbReference>
<keyword evidence="2" id="KW-0805">Transcription regulation</keyword>
<evidence type="ECO:0000259" key="7">
    <source>
        <dbReference type="Pfam" id="PF08281"/>
    </source>
</evidence>
<dbReference type="Gene3D" id="1.10.1740.10">
    <property type="match status" value="1"/>
</dbReference>
<dbReference type="InterPro" id="IPR013324">
    <property type="entry name" value="RNA_pol_sigma_r3/r4-like"/>
</dbReference>
<dbReference type="EMBL" id="JBHUHZ010000001">
    <property type="protein sequence ID" value="MFD2161238.1"/>
    <property type="molecule type" value="Genomic_DNA"/>
</dbReference>
<evidence type="ECO:0000313" key="9">
    <source>
        <dbReference type="Proteomes" id="UP001597387"/>
    </source>
</evidence>
<dbReference type="PANTHER" id="PTHR43133">
    <property type="entry name" value="RNA POLYMERASE ECF-TYPE SIGMA FACTO"/>
    <property type="match status" value="1"/>
</dbReference>
<dbReference type="InterPro" id="IPR013325">
    <property type="entry name" value="RNA_pol_sigma_r2"/>
</dbReference>
<comment type="caution">
    <text evidence="8">The sequence shown here is derived from an EMBL/GenBank/DDBJ whole genome shotgun (WGS) entry which is preliminary data.</text>
</comment>
<comment type="similarity">
    <text evidence="1">Belongs to the sigma-70 factor family. ECF subfamily.</text>
</comment>
<evidence type="ECO:0000313" key="8">
    <source>
        <dbReference type="EMBL" id="MFD2161238.1"/>
    </source>
</evidence>
<name>A0ABW4ZGS0_9SPHI</name>
<dbReference type="InterPro" id="IPR014284">
    <property type="entry name" value="RNA_pol_sigma-70_dom"/>
</dbReference>
<dbReference type="Pfam" id="PF04542">
    <property type="entry name" value="Sigma70_r2"/>
    <property type="match status" value="1"/>
</dbReference>
<dbReference type="InterPro" id="IPR036388">
    <property type="entry name" value="WH-like_DNA-bd_sf"/>
</dbReference>
<dbReference type="InterPro" id="IPR039425">
    <property type="entry name" value="RNA_pol_sigma-70-like"/>
</dbReference>
<dbReference type="SUPFAM" id="SSF88659">
    <property type="entry name" value="Sigma3 and sigma4 domains of RNA polymerase sigma factors"/>
    <property type="match status" value="1"/>
</dbReference>
<evidence type="ECO:0000256" key="1">
    <source>
        <dbReference type="ARBA" id="ARBA00010641"/>
    </source>
</evidence>
<dbReference type="SUPFAM" id="SSF88946">
    <property type="entry name" value="Sigma2 domain of RNA polymerase sigma factors"/>
    <property type="match status" value="1"/>
</dbReference>
<dbReference type="Pfam" id="PF08281">
    <property type="entry name" value="Sigma70_r4_2"/>
    <property type="match status" value="1"/>
</dbReference>
<dbReference type="Gene3D" id="1.10.10.10">
    <property type="entry name" value="Winged helix-like DNA-binding domain superfamily/Winged helix DNA-binding domain"/>
    <property type="match status" value="1"/>
</dbReference>
<organism evidence="8 9">
    <name type="scientific">Paradesertivirga mongoliensis</name>
    <dbReference type="NCBI Taxonomy" id="2100740"/>
    <lineage>
        <taxon>Bacteria</taxon>
        <taxon>Pseudomonadati</taxon>
        <taxon>Bacteroidota</taxon>
        <taxon>Sphingobacteriia</taxon>
        <taxon>Sphingobacteriales</taxon>
        <taxon>Sphingobacteriaceae</taxon>
        <taxon>Paradesertivirga</taxon>
    </lineage>
</organism>
<evidence type="ECO:0000259" key="6">
    <source>
        <dbReference type="Pfam" id="PF04542"/>
    </source>
</evidence>
<evidence type="ECO:0000256" key="4">
    <source>
        <dbReference type="ARBA" id="ARBA00023125"/>
    </source>
</evidence>
<sequence>MDSSQLQQIISGCKSRDRKSQKDLYRQYFGFSIKICLRYAEHREEAVEIVNDGFMRVFTNIGKYDNTRPFNSWLSTIMINTSIDYYRKRIRRTKMEELNSSHELEEREHILSRINYDDLIKLVQKLSTTYRTVFNLFVIDGYTHEEIAAMLSISVGTSKSNLFKARHRLKEMLNAVDDDEAGTRMYKIS</sequence>
<proteinExistence type="inferred from homology"/>
<dbReference type="InterPro" id="IPR007627">
    <property type="entry name" value="RNA_pol_sigma70_r2"/>
</dbReference>
<dbReference type="NCBIfam" id="TIGR02937">
    <property type="entry name" value="sigma70-ECF"/>
    <property type="match status" value="1"/>
</dbReference>
<feature type="domain" description="RNA polymerase sigma-70 region 2" evidence="6">
    <location>
        <begin position="24"/>
        <end position="90"/>
    </location>
</feature>
<dbReference type="Proteomes" id="UP001597387">
    <property type="component" value="Unassembled WGS sequence"/>
</dbReference>
<evidence type="ECO:0000256" key="2">
    <source>
        <dbReference type="ARBA" id="ARBA00023015"/>
    </source>
</evidence>
<keyword evidence="5" id="KW-0804">Transcription</keyword>
<evidence type="ECO:0000256" key="3">
    <source>
        <dbReference type="ARBA" id="ARBA00023082"/>
    </source>
</evidence>
<dbReference type="PANTHER" id="PTHR43133:SF8">
    <property type="entry name" value="RNA POLYMERASE SIGMA FACTOR HI_1459-RELATED"/>
    <property type="match status" value="1"/>
</dbReference>
<dbReference type="RefSeq" id="WP_255899843.1">
    <property type="nucleotide sequence ID" value="NZ_JAFMZO010000001.1"/>
</dbReference>